<dbReference type="AlphaFoldDB" id="A0AAD6IA75"/>
<reference evidence="2" key="2">
    <citation type="submission" date="2023-01" db="EMBL/GenBank/DDBJ databases">
        <authorList>
            <person name="Petersen C."/>
        </authorList>
    </citation>
    <scope>NUCLEOTIDE SEQUENCE</scope>
    <source>
        <strain evidence="2">IBT 15450</strain>
    </source>
</reference>
<evidence type="ECO:0000313" key="2">
    <source>
        <dbReference type="EMBL" id="KAJ6038443.1"/>
    </source>
</evidence>
<organism evidence="2 3">
    <name type="scientific">Penicillium canescens</name>
    <dbReference type="NCBI Taxonomy" id="5083"/>
    <lineage>
        <taxon>Eukaryota</taxon>
        <taxon>Fungi</taxon>
        <taxon>Dikarya</taxon>
        <taxon>Ascomycota</taxon>
        <taxon>Pezizomycotina</taxon>
        <taxon>Eurotiomycetes</taxon>
        <taxon>Eurotiomycetidae</taxon>
        <taxon>Eurotiales</taxon>
        <taxon>Aspergillaceae</taxon>
        <taxon>Penicillium</taxon>
    </lineage>
</organism>
<feature type="non-terminal residue" evidence="2">
    <location>
        <position position="633"/>
    </location>
</feature>
<keyword evidence="3" id="KW-1185">Reference proteome</keyword>
<evidence type="ECO:0000256" key="1">
    <source>
        <dbReference type="SAM" id="MobiDB-lite"/>
    </source>
</evidence>
<feature type="non-terminal residue" evidence="2">
    <location>
        <position position="1"/>
    </location>
</feature>
<name>A0AAD6IA75_PENCN</name>
<accession>A0AAD6IA75</accession>
<dbReference type="Proteomes" id="UP001219568">
    <property type="component" value="Unassembled WGS sequence"/>
</dbReference>
<sequence>CNSETAISNAQNSRCSPNLTNYDTFWQKSDVFAQDQRLRAEEQHLRREDRERTSKTSLLAFLDCLHNHLFLGLAVQQDRTQSTCGDPANATNKLRPRKLKIWDSFAKEQEDMWRLLMDSSLVEARLFTFRSYLRRNRSAHPAAAGHVSKIIEELYNDPNLRQTFGLRGSIRFKNHSNTLSPEWELEERMQSIDIRGRPRRRSPRLAARDKSETSTTAMRGPKTPPPARTSRPRADQFCVYNIPSQSSESIHRVAAYIKEYKPQHKATLGHIYEVLEDMDLDEVEQQDDETPKVRRSGTLLYHLSVPKGDVGDFTGWNLESSGPNRLHLTAVGQSLAFSLQALKLQPRNQAWRQQAIDSLPRWEVVVADVLDSIPDEDVPSSEYRPPRTYGLLRLSPIQLRRRRNKPSIGGCQPVDAQGDPDEDQSDPDTPTRDPQTRRNIRQGQPIPHTSHARVVLEEERKSSVLLHIKVSTWNVKRRELDRTCPNVLDHGKTHHVINSITFLKRLRRQLFETINADCEVLGMHGSRGAHLKVTLSSHGYTVPAKCTVPEFADQSRHEAAIYGKLRPIQGIYIPLYLGSIELAHPYSYDGIAYLEHMMLLSTGGQPLDLALKEMSRACLITKMKESLSEMHRL</sequence>
<proteinExistence type="predicted"/>
<reference evidence="2" key="1">
    <citation type="journal article" date="2023" name="IMA Fungus">
        <title>Comparative genomic study of the Penicillium genus elucidates a diverse pangenome and 15 lateral gene transfer events.</title>
        <authorList>
            <person name="Petersen C."/>
            <person name="Sorensen T."/>
            <person name="Nielsen M.R."/>
            <person name="Sondergaard T.E."/>
            <person name="Sorensen J.L."/>
            <person name="Fitzpatrick D.A."/>
            <person name="Frisvad J.C."/>
            <person name="Nielsen K.L."/>
        </authorList>
    </citation>
    <scope>NUCLEOTIDE SEQUENCE</scope>
    <source>
        <strain evidence="2">IBT 15450</strain>
    </source>
</reference>
<feature type="region of interest" description="Disordered" evidence="1">
    <location>
        <begin position="194"/>
        <end position="232"/>
    </location>
</feature>
<protein>
    <submittedName>
        <fullName evidence="2">Uncharacterized protein</fullName>
    </submittedName>
</protein>
<feature type="region of interest" description="Disordered" evidence="1">
    <location>
        <begin position="402"/>
        <end position="451"/>
    </location>
</feature>
<comment type="caution">
    <text evidence="2">The sequence shown here is derived from an EMBL/GenBank/DDBJ whole genome shotgun (WGS) entry which is preliminary data.</text>
</comment>
<dbReference type="EMBL" id="JAQJZL010000009">
    <property type="protein sequence ID" value="KAJ6038443.1"/>
    <property type="molecule type" value="Genomic_DNA"/>
</dbReference>
<gene>
    <name evidence="2" type="ORF">N7460_008214</name>
</gene>
<evidence type="ECO:0000313" key="3">
    <source>
        <dbReference type="Proteomes" id="UP001219568"/>
    </source>
</evidence>